<dbReference type="EMBL" id="BAAANH010000005">
    <property type="protein sequence ID" value="GAA1763220.1"/>
    <property type="molecule type" value="Genomic_DNA"/>
</dbReference>
<name>A0ABP4WUI6_9MICO</name>
<evidence type="ECO:0000313" key="3">
    <source>
        <dbReference type="Proteomes" id="UP001500506"/>
    </source>
</evidence>
<organism evidence="2 3">
    <name type="scientific">Agromyces humatus</name>
    <dbReference type="NCBI Taxonomy" id="279573"/>
    <lineage>
        <taxon>Bacteria</taxon>
        <taxon>Bacillati</taxon>
        <taxon>Actinomycetota</taxon>
        <taxon>Actinomycetes</taxon>
        <taxon>Micrococcales</taxon>
        <taxon>Microbacteriaceae</taxon>
        <taxon>Agromyces</taxon>
    </lineage>
</organism>
<proteinExistence type="predicted"/>
<reference evidence="3" key="1">
    <citation type="journal article" date="2019" name="Int. J. Syst. Evol. Microbiol.">
        <title>The Global Catalogue of Microorganisms (GCM) 10K type strain sequencing project: providing services to taxonomists for standard genome sequencing and annotation.</title>
        <authorList>
            <consortium name="The Broad Institute Genomics Platform"/>
            <consortium name="The Broad Institute Genome Sequencing Center for Infectious Disease"/>
            <person name="Wu L."/>
            <person name="Ma J."/>
        </authorList>
    </citation>
    <scope>NUCLEOTIDE SEQUENCE [LARGE SCALE GENOMIC DNA]</scope>
    <source>
        <strain evidence="3">JCM 14319</strain>
    </source>
</reference>
<evidence type="ECO:0000313" key="2">
    <source>
        <dbReference type="EMBL" id="GAA1763220.1"/>
    </source>
</evidence>
<dbReference type="Proteomes" id="UP001500506">
    <property type="component" value="Unassembled WGS sequence"/>
</dbReference>
<keyword evidence="3" id="KW-1185">Reference proteome</keyword>
<gene>
    <name evidence="2" type="ORF">GCM10009747_23410</name>
</gene>
<sequence>MTRRTTNRTAPVLTAAALDVALILVFVLIGRRNHEEALSLGGIAQTAWPFLVGAAAGWLATRAWRHPFVIWPTGAVIWAASVSGGMLLRVASGQGVQLAFVIVAALTLAAMLLGWRLVALLVTRARRSRRAEAGAGAA</sequence>
<keyword evidence="1" id="KW-0472">Membrane</keyword>
<dbReference type="Pfam" id="PF11255">
    <property type="entry name" value="DUF3054"/>
    <property type="match status" value="1"/>
</dbReference>
<feature type="transmembrane region" description="Helical" evidence="1">
    <location>
        <begin position="68"/>
        <end position="92"/>
    </location>
</feature>
<dbReference type="RefSeq" id="WP_232499949.1">
    <property type="nucleotide sequence ID" value="NZ_BAAANH010000005.1"/>
</dbReference>
<feature type="transmembrane region" description="Helical" evidence="1">
    <location>
        <begin position="42"/>
        <end position="61"/>
    </location>
</feature>
<feature type="transmembrane region" description="Helical" evidence="1">
    <location>
        <begin position="98"/>
        <end position="122"/>
    </location>
</feature>
<dbReference type="InterPro" id="IPR021414">
    <property type="entry name" value="DUF3054"/>
</dbReference>
<comment type="caution">
    <text evidence="2">The sequence shown here is derived from an EMBL/GenBank/DDBJ whole genome shotgun (WGS) entry which is preliminary data.</text>
</comment>
<evidence type="ECO:0000256" key="1">
    <source>
        <dbReference type="SAM" id="Phobius"/>
    </source>
</evidence>
<accession>A0ABP4WUI6</accession>
<feature type="transmembrane region" description="Helical" evidence="1">
    <location>
        <begin position="12"/>
        <end position="30"/>
    </location>
</feature>
<keyword evidence="1" id="KW-0812">Transmembrane</keyword>
<protein>
    <submittedName>
        <fullName evidence="2">DUF3054 domain-containing protein</fullName>
    </submittedName>
</protein>
<keyword evidence="1" id="KW-1133">Transmembrane helix</keyword>